<dbReference type="RefSeq" id="WP_116006644.1">
    <property type="nucleotide sequence ID" value="NZ_QUOU01000001.1"/>
</dbReference>
<reference evidence="1 2" key="1">
    <citation type="submission" date="2018-08" db="EMBL/GenBank/DDBJ databases">
        <title>Thalassotalea euphylliae genome.</title>
        <authorList>
            <person name="Summers S."/>
            <person name="Rice S.A."/>
            <person name="Freckelton M.L."/>
            <person name="Nedved B.T."/>
            <person name="Hadfield M.G."/>
        </authorList>
    </citation>
    <scope>NUCLEOTIDE SEQUENCE [LARGE SCALE GENOMIC DNA]</scope>
    <source>
        <strain evidence="1 2">H1</strain>
    </source>
</reference>
<protein>
    <submittedName>
        <fullName evidence="1">Uncharacterized protein</fullName>
    </submittedName>
</protein>
<dbReference type="EMBL" id="QUOU01000001">
    <property type="protein sequence ID" value="REL25513.1"/>
    <property type="molecule type" value="Genomic_DNA"/>
</dbReference>
<dbReference type="AlphaFoldDB" id="A0A3E0TM88"/>
<dbReference type="Proteomes" id="UP000256478">
    <property type="component" value="Unassembled WGS sequence"/>
</dbReference>
<evidence type="ECO:0000313" key="1">
    <source>
        <dbReference type="EMBL" id="REL25513.1"/>
    </source>
</evidence>
<sequence>MKTVRVICSIQEGSLGYNNIKQLEAVISSTYKAHFGADYRLVFAWLDLPYRQSYIAGKLSCASTVQLPVEDGMPADKRHPFMSEICAKWQHITGCNKNEIILVSPDMSAYEQMHEAFDARVDEKVRKKTKLKMMLRLIVGYFKKGYLTTSTDL</sequence>
<gene>
    <name evidence="1" type="ORF">DXX93_02420</name>
</gene>
<evidence type="ECO:0000313" key="2">
    <source>
        <dbReference type="Proteomes" id="UP000256478"/>
    </source>
</evidence>
<organism evidence="1 2">
    <name type="scientific">Thalassotalea euphylliae</name>
    <dbReference type="NCBI Taxonomy" id="1655234"/>
    <lineage>
        <taxon>Bacteria</taxon>
        <taxon>Pseudomonadati</taxon>
        <taxon>Pseudomonadota</taxon>
        <taxon>Gammaproteobacteria</taxon>
        <taxon>Alteromonadales</taxon>
        <taxon>Colwelliaceae</taxon>
        <taxon>Thalassotalea</taxon>
    </lineage>
</organism>
<comment type="caution">
    <text evidence="1">The sequence shown here is derived from an EMBL/GenBank/DDBJ whole genome shotgun (WGS) entry which is preliminary data.</text>
</comment>
<accession>A0A3E0TM88</accession>
<dbReference type="OrthoDB" id="7061052at2"/>
<proteinExistence type="predicted"/>
<name>A0A3E0TM88_9GAMM</name>